<dbReference type="InterPro" id="IPR017884">
    <property type="entry name" value="SANT_dom"/>
</dbReference>
<dbReference type="Gene3D" id="1.10.10.60">
    <property type="entry name" value="Homeodomain-like"/>
    <property type="match status" value="1"/>
</dbReference>
<dbReference type="CDD" id="cd11661">
    <property type="entry name" value="SANT_MTA3_like"/>
    <property type="match status" value="1"/>
</dbReference>
<keyword evidence="7" id="KW-0832">Ubl conjugation</keyword>
<feature type="domain" description="BAH" evidence="14">
    <location>
        <begin position="122"/>
        <end position="260"/>
    </location>
</feature>
<feature type="domain" description="ELM2" evidence="15">
    <location>
        <begin position="261"/>
        <end position="366"/>
    </location>
</feature>
<name>A0ABM1T3A9_LIMPO</name>
<organism evidence="17 18">
    <name type="scientific">Limulus polyphemus</name>
    <name type="common">Atlantic horseshoe crab</name>
    <dbReference type="NCBI Taxonomy" id="6850"/>
    <lineage>
        <taxon>Eukaryota</taxon>
        <taxon>Metazoa</taxon>
        <taxon>Ecdysozoa</taxon>
        <taxon>Arthropoda</taxon>
        <taxon>Chelicerata</taxon>
        <taxon>Merostomata</taxon>
        <taxon>Xiphosura</taxon>
        <taxon>Limulidae</taxon>
        <taxon>Limulus</taxon>
    </lineage>
</organism>
<keyword evidence="4" id="KW-0479">Metal-binding</keyword>
<feature type="coiled-coil region" evidence="12">
    <location>
        <begin position="1317"/>
        <end position="1344"/>
    </location>
</feature>
<dbReference type="PANTHER" id="PTHR13859">
    <property type="entry name" value="ATROPHIN-RELATED"/>
    <property type="match status" value="1"/>
</dbReference>
<dbReference type="RefSeq" id="XP_022250365.1">
    <property type="nucleotide sequence ID" value="XM_022394657.1"/>
</dbReference>
<dbReference type="SUPFAM" id="SSF57716">
    <property type="entry name" value="Glucocorticoid receptor-like (DNA-binding domain)"/>
    <property type="match status" value="1"/>
</dbReference>
<dbReference type="Gene3D" id="4.10.1240.50">
    <property type="match status" value="1"/>
</dbReference>
<dbReference type="Pfam" id="PF03154">
    <property type="entry name" value="Atrophin-1"/>
    <property type="match status" value="1"/>
</dbReference>
<dbReference type="Gene3D" id="3.30.50.10">
    <property type="entry name" value="Erythroid Transcription Factor GATA-1, subunit A"/>
    <property type="match status" value="1"/>
</dbReference>
<feature type="compositionally biased region" description="Polar residues" evidence="13">
    <location>
        <begin position="1021"/>
        <end position="1038"/>
    </location>
</feature>
<evidence type="ECO:0000256" key="9">
    <source>
        <dbReference type="ARBA" id="ARBA00023015"/>
    </source>
</evidence>
<dbReference type="SMART" id="SM00401">
    <property type="entry name" value="ZnF_GATA"/>
    <property type="match status" value="1"/>
</dbReference>
<keyword evidence="10" id="KW-0804">Transcription</keyword>
<feature type="compositionally biased region" description="Polar residues" evidence="13">
    <location>
        <begin position="539"/>
        <end position="549"/>
    </location>
</feature>
<dbReference type="InterPro" id="IPR001025">
    <property type="entry name" value="BAH_dom"/>
</dbReference>
<dbReference type="Gene3D" id="2.30.30.490">
    <property type="match status" value="1"/>
</dbReference>
<keyword evidence="9" id="KW-0805">Transcription regulation</keyword>
<evidence type="ECO:0000256" key="5">
    <source>
        <dbReference type="ARBA" id="ARBA00022771"/>
    </source>
</evidence>
<evidence type="ECO:0000256" key="3">
    <source>
        <dbReference type="ARBA" id="ARBA00022553"/>
    </source>
</evidence>
<dbReference type="InterPro" id="IPR001005">
    <property type="entry name" value="SANT/Myb"/>
</dbReference>
<dbReference type="PROSITE" id="PS51038">
    <property type="entry name" value="BAH"/>
    <property type="match status" value="1"/>
</dbReference>
<dbReference type="SUPFAM" id="SSF46689">
    <property type="entry name" value="Homeodomain-like"/>
    <property type="match status" value="1"/>
</dbReference>
<feature type="region of interest" description="Disordered" evidence="13">
    <location>
        <begin position="1198"/>
        <end position="1246"/>
    </location>
</feature>
<feature type="compositionally biased region" description="Polar residues" evidence="13">
    <location>
        <begin position="447"/>
        <end position="456"/>
    </location>
</feature>
<proteinExistence type="predicted"/>
<feature type="region of interest" description="Disordered" evidence="13">
    <location>
        <begin position="514"/>
        <end position="573"/>
    </location>
</feature>
<dbReference type="InterPro" id="IPR013088">
    <property type="entry name" value="Znf_NHR/GATA"/>
</dbReference>
<gene>
    <name evidence="18" type="primary">LOC106466616</name>
</gene>
<feature type="region of interest" description="Disordered" evidence="13">
    <location>
        <begin position="1488"/>
        <end position="1522"/>
    </location>
</feature>
<dbReference type="CDD" id="cd00202">
    <property type="entry name" value="ZnF_GATA"/>
    <property type="match status" value="1"/>
</dbReference>
<feature type="compositionally biased region" description="Acidic residues" evidence="13">
    <location>
        <begin position="649"/>
        <end position="660"/>
    </location>
</feature>
<dbReference type="CDD" id="cd04709">
    <property type="entry name" value="BAH_MTA"/>
    <property type="match status" value="1"/>
</dbReference>
<feature type="region of interest" description="Disordered" evidence="13">
    <location>
        <begin position="606"/>
        <end position="671"/>
    </location>
</feature>
<accession>A0ABM1T3A9</accession>
<evidence type="ECO:0000256" key="10">
    <source>
        <dbReference type="ARBA" id="ARBA00023163"/>
    </source>
</evidence>
<feature type="compositionally biased region" description="Low complexity" evidence="13">
    <location>
        <begin position="632"/>
        <end position="648"/>
    </location>
</feature>
<evidence type="ECO:0000313" key="18">
    <source>
        <dbReference type="RefSeq" id="XP_022250365.1"/>
    </source>
</evidence>
<evidence type="ECO:0000256" key="6">
    <source>
        <dbReference type="ARBA" id="ARBA00022833"/>
    </source>
</evidence>
<evidence type="ECO:0000256" key="4">
    <source>
        <dbReference type="ARBA" id="ARBA00022723"/>
    </source>
</evidence>
<feature type="compositionally biased region" description="Polar residues" evidence="13">
    <location>
        <begin position="1052"/>
        <end position="1063"/>
    </location>
</feature>
<dbReference type="Pfam" id="PF00320">
    <property type="entry name" value="GATA"/>
    <property type="match status" value="1"/>
</dbReference>
<protein>
    <submittedName>
        <fullName evidence="18">Arginine-glutamic acid dipeptide repeats protein-like</fullName>
    </submittedName>
</protein>
<dbReference type="SMART" id="SM00439">
    <property type="entry name" value="BAH"/>
    <property type="match status" value="1"/>
</dbReference>
<keyword evidence="5" id="KW-0863">Zinc-finger</keyword>
<feature type="compositionally biased region" description="Low complexity" evidence="13">
    <location>
        <begin position="1095"/>
        <end position="1117"/>
    </location>
</feature>
<feature type="region of interest" description="Disordered" evidence="13">
    <location>
        <begin position="1011"/>
        <end position="1155"/>
    </location>
</feature>
<evidence type="ECO:0000259" key="14">
    <source>
        <dbReference type="PROSITE" id="PS51038"/>
    </source>
</evidence>
<evidence type="ECO:0000256" key="12">
    <source>
        <dbReference type="SAM" id="Coils"/>
    </source>
</evidence>
<dbReference type="Pfam" id="PF01448">
    <property type="entry name" value="ELM2"/>
    <property type="match status" value="1"/>
</dbReference>
<dbReference type="InterPro" id="IPR009057">
    <property type="entry name" value="Homeodomain-like_sf"/>
</dbReference>
<evidence type="ECO:0000256" key="8">
    <source>
        <dbReference type="ARBA" id="ARBA00022990"/>
    </source>
</evidence>
<dbReference type="PROSITE" id="PS51156">
    <property type="entry name" value="ELM2"/>
    <property type="match status" value="1"/>
</dbReference>
<dbReference type="InterPro" id="IPR043151">
    <property type="entry name" value="BAH_sf"/>
</dbReference>
<dbReference type="SMART" id="SM00717">
    <property type="entry name" value="SANT"/>
    <property type="match status" value="1"/>
</dbReference>
<keyword evidence="6" id="KW-0862">Zinc</keyword>
<dbReference type="Pfam" id="PF01426">
    <property type="entry name" value="BAH"/>
    <property type="match status" value="1"/>
</dbReference>
<feature type="compositionally biased region" description="Basic and acidic residues" evidence="13">
    <location>
        <begin position="1198"/>
        <end position="1225"/>
    </location>
</feature>
<keyword evidence="2" id="KW-1017">Isopeptide bond</keyword>
<evidence type="ECO:0000259" key="15">
    <source>
        <dbReference type="PROSITE" id="PS51156"/>
    </source>
</evidence>
<dbReference type="Proteomes" id="UP000694941">
    <property type="component" value="Unplaced"/>
</dbReference>
<dbReference type="PANTHER" id="PTHR13859:SF11">
    <property type="entry name" value="GRUNGE, ISOFORM J"/>
    <property type="match status" value="1"/>
</dbReference>
<dbReference type="InterPro" id="IPR000949">
    <property type="entry name" value="ELM2_dom"/>
</dbReference>
<sequence length="1608" mass="178665">MAEVENGPLNENKSVKCELKCNVDNIKSAMVVKEGRFGDGQSKDVRNASGKKENKEKERSSPRKSRRSKHYVRPSLPPVPVGCEAEEIVCSASFRRSGVVRGRLVKSSGGELLNYFCYYSRTDYKPGDTVYIDSQRPDQPFYVCSIQSFFKSKKDVLMVSVRWYYRHCEVPDTVYQLLVQDRNNENVSGKDLVIHDPVVKTRELFISDATDCHPVSVLRGHCKIQYYPDIFSAKDFLPKQDTFFYILGYNPETRRLASTQGEIRVGPSHQARLPECQPHLTPREMPEKSESLEELCWSPGVPDCDLMMYLRAARSMAAFAGMCDGGSTEDGCLAASRDDTTINAMDLLHESNYDTGKALQALVRNPVPRGISKKWSEEEQKRFVKGLRQFGKNFFKIRKELLHQKETADLVEFYYLWKKTPGAATTRPHRRRRQNVLRRIKSCPKPNKSTSNEYNLSSASEEEESDDSDSKDLSGYICHHCCTKASKDWHHAGRNKALLCTECRLFFKKYGELPPLQKNGEPSPVKLKSIKQEEEEVEQSLNGSHVMQTRRSKENQKSKKNKHTNGNASTPDIHGNYSRGIFFLLLIKELAEEDLCKSRKRLRDNNNTTLQAETEEARTPKKKKSTIERPFSPTESLSTDSSSVCNEENGNEGDNEEGDGELFSSPPSPVYNVIQPFSENMKIEQEESATVKVEVQEDAQKISEITENQNQDTSSMWEEPERVMLSPKIKVEPLPLASESENTPLQQQVCNSFVDTVVASYPPPILLPSASLSPLIKVKEEVISDRPQQVSPIQENTKQSPSPLKIPIFHPGLPIDSHVPLKSQLPRVNEVLDQLTPSSRDTCTRTPPLKPQEIKKEPLDHQEVPPESLFLYSKSQVSEASGITSLTLEHSSTVAFATESKPHQLLSTPIPVDGSVVKSTVSTGQTSSPALSLSMSAVITSTASTVTTTFTSATAIVTTTTSVTKPIPSGMQPSNSSPSSLHLCQEALVPPSYSYRPYFSPHLHPSGMPLPHLPYPPLSPNHQQSSPKVRVSPASSPMSGIPNHRGSERTPSKVQTPSSSNCVSTGIRSSPPPIITTSFPGKPSLSASHTPLAPTVSSTSVSASSTSSTKSNSIESSPPKEAKNKNVLPEVLKSEPLGRFPLHESSSGNKGQDAECHRSESAIFLRRHTHGVEFNSCARTDLVFKPVPDSKLARKREELARKAAEKEKEESRDKAKSAEKSHCGEKSTLNSHRAEAHQQASVESTISRGYSDMPALRQLSEYAHPHAMYSPGYVRTTAAGQFTPITTASVPIGVPHPSMDPLLQYQISAGMYGASARERLEMELEREKRDRDFQEKLKAEIEMKARLQPNAFDPHWLEFQRRYGPVVSGAGMSGMIPSTSNTGLHDSPFNVYASYDRERLERLGIPTTMSEGGHPNLDRLTAERLHGERLALATDPLVRLQMAGITPDLQNHAHTHAHTHAHAHTHLHLHPQDAISAAAAAAAAIFGGPHHNDQAHPSSGPHPLLPPSVYPPPRAGFAPPRGEMLYPGQGLLRPAYEDQFAQQLSAAHMAQQEHFHRQMLMEREILARTGGAMPPQLLAQHEEFLRHQQQHEREMKLRKLEEAARGGH</sequence>
<feature type="compositionally biased region" description="Basic residues" evidence="13">
    <location>
        <begin position="62"/>
        <end position="72"/>
    </location>
</feature>
<dbReference type="SMART" id="SM01189">
    <property type="entry name" value="ELM2"/>
    <property type="match status" value="1"/>
</dbReference>
<feature type="compositionally biased region" description="Acidic residues" evidence="13">
    <location>
        <begin position="460"/>
        <end position="469"/>
    </location>
</feature>
<dbReference type="InterPro" id="IPR002951">
    <property type="entry name" value="Atrophin-like"/>
</dbReference>
<dbReference type="InterPro" id="IPR000679">
    <property type="entry name" value="Znf_GATA"/>
</dbReference>
<keyword evidence="3" id="KW-0597">Phosphoprotein</keyword>
<keyword evidence="17" id="KW-1185">Reference proteome</keyword>
<keyword evidence="12" id="KW-0175">Coiled coil</keyword>
<feature type="compositionally biased region" description="Basic residues" evidence="13">
    <location>
        <begin position="427"/>
        <end position="442"/>
    </location>
</feature>
<evidence type="ECO:0000256" key="13">
    <source>
        <dbReference type="SAM" id="MobiDB-lite"/>
    </source>
</evidence>
<reference evidence="18" key="1">
    <citation type="submission" date="2025-08" db="UniProtKB">
        <authorList>
            <consortium name="RefSeq"/>
        </authorList>
    </citation>
    <scope>IDENTIFICATION</scope>
    <source>
        <tissue evidence="18">Muscle</tissue>
    </source>
</reference>
<feature type="region of interest" description="Disordered" evidence="13">
    <location>
        <begin position="33"/>
        <end position="72"/>
    </location>
</feature>
<evidence type="ECO:0000256" key="11">
    <source>
        <dbReference type="ARBA" id="ARBA00023242"/>
    </source>
</evidence>
<feature type="domain" description="SANT" evidence="16">
    <location>
        <begin position="370"/>
        <end position="422"/>
    </location>
</feature>
<feature type="compositionally biased region" description="Pro residues" evidence="13">
    <location>
        <begin position="1503"/>
        <end position="1514"/>
    </location>
</feature>
<feature type="region of interest" description="Disordered" evidence="13">
    <location>
        <begin position="424"/>
        <end position="469"/>
    </location>
</feature>
<keyword evidence="11" id="KW-0539">Nucleus</keyword>
<evidence type="ECO:0000256" key="7">
    <source>
        <dbReference type="ARBA" id="ARBA00022843"/>
    </source>
</evidence>
<dbReference type="PROSITE" id="PS51293">
    <property type="entry name" value="SANT"/>
    <property type="match status" value="1"/>
</dbReference>
<evidence type="ECO:0000256" key="1">
    <source>
        <dbReference type="ARBA" id="ARBA00004123"/>
    </source>
</evidence>
<evidence type="ECO:0000313" key="17">
    <source>
        <dbReference type="Proteomes" id="UP000694941"/>
    </source>
</evidence>
<feature type="compositionally biased region" description="Basic and acidic residues" evidence="13">
    <location>
        <begin position="33"/>
        <end position="61"/>
    </location>
</feature>
<keyword evidence="8" id="KW-0007">Acetylation</keyword>
<evidence type="ECO:0000256" key="2">
    <source>
        <dbReference type="ARBA" id="ARBA00022499"/>
    </source>
</evidence>
<dbReference type="GeneID" id="106466616"/>
<comment type="subcellular location">
    <subcellularLocation>
        <location evidence="1">Nucleus</location>
    </subcellularLocation>
</comment>
<evidence type="ECO:0000259" key="16">
    <source>
        <dbReference type="PROSITE" id="PS51293"/>
    </source>
</evidence>